<dbReference type="Proteomes" id="UP000263517">
    <property type="component" value="Unassembled WGS sequence"/>
</dbReference>
<evidence type="ECO:0000313" key="4">
    <source>
        <dbReference type="Proteomes" id="UP000264779"/>
    </source>
</evidence>
<evidence type="ECO:0000313" key="3">
    <source>
        <dbReference type="Proteomes" id="UP000263517"/>
    </source>
</evidence>
<evidence type="ECO:0000313" key="1">
    <source>
        <dbReference type="EMBL" id="HAW74194.1"/>
    </source>
</evidence>
<organism evidence="2 4">
    <name type="scientific">Alteromonas australica</name>
    <dbReference type="NCBI Taxonomy" id="589873"/>
    <lineage>
        <taxon>Bacteria</taxon>
        <taxon>Pseudomonadati</taxon>
        <taxon>Pseudomonadota</taxon>
        <taxon>Gammaproteobacteria</taxon>
        <taxon>Alteromonadales</taxon>
        <taxon>Alteromonadaceae</taxon>
        <taxon>Alteromonas/Salinimonas group</taxon>
        <taxon>Alteromonas</taxon>
    </lineage>
</organism>
<evidence type="ECO:0008006" key="5">
    <source>
        <dbReference type="Google" id="ProtNLM"/>
    </source>
</evidence>
<name>A0A358DTR9_9ALTE</name>
<dbReference type="AlphaFoldDB" id="A0A358DTR9"/>
<dbReference type="Gene3D" id="3.30.2310.40">
    <property type="match status" value="1"/>
</dbReference>
<proteinExistence type="predicted"/>
<evidence type="ECO:0000313" key="2">
    <source>
        <dbReference type="EMBL" id="HBU49669.1"/>
    </source>
</evidence>
<dbReference type="InterPro" id="IPR038493">
    <property type="entry name" value="MqsR_sf"/>
</dbReference>
<dbReference type="Proteomes" id="UP000264779">
    <property type="component" value="Unassembled WGS sequence"/>
</dbReference>
<reference evidence="3 4" key="1">
    <citation type="journal article" date="2018" name="Nat. Biotechnol.">
        <title>A standardized bacterial taxonomy based on genome phylogeny substantially revises the tree of life.</title>
        <authorList>
            <person name="Parks D.H."/>
            <person name="Chuvochina M."/>
            <person name="Waite D.W."/>
            <person name="Rinke C."/>
            <person name="Skarshewski A."/>
            <person name="Chaumeil P.A."/>
            <person name="Hugenholtz P."/>
        </authorList>
    </citation>
    <scope>NUCLEOTIDE SEQUENCE [LARGE SCALE GENOMIC DNA]</scope>
    <source>
        <strain evidence="2">UBA11621</strain>
        <strain evidence="1">UBA11978</strain>
    </source>
</reference>
<sequence>MIIRFGVASDVNDALLKIKGAIAKGRFDIVPRAKNNTGLTELGLTRETLKELICEFTHKNYCSGPEEDRDRPGSGEIWLYGEDVNGIEAYIKIKIYEIDSEVYAKCISIHPAAHPMNYK</sequence>
<accession>A0A358DTR9</accession>
<protein>
    <recommendedName>
        <fullName evidence="5">Toxin</fullName>
    </recommendedName>
</protein>
<gene>
    <name evidence="1" type="ORF">DCW74_00480</name>
    <name evidence="2" type="ORF">DEB45_00290</name>
</gene>
<dbReference type="EMBL" id="DNAN01000018">
    <property type="protein sequence ID" value="HAW74194.1"/>
    <property type="molecule type" value="Genomic_DNA"/>
</dbReference>
<dbReference type="EMBL" id="DONK01000003">
    <property type="protein sequence ID" value="HBU49669.1"/>
    <property type="molecule type" value="Genomic_DNA"/>
</dbReference>
<comment type="caution">
    <text evidence="2">The sequence shown here is derived from an EMBL/GenBank/DDBJ whole genome shotgun (WGS) entry which is preliminary data.</text>
</comment>